<feature type="compositionally biased region" description="Polar residues" evidence="1">
    <location>
        <begin position="38"/>
        <end position="48"/>
    </location>
</feature>
<feature type="domain" description="HRDC" evidence="2">
    <location>
        <begin position="299"/>
        <end position="379"/>
    </location>
</feature>
<dbReference type="InterPro" id="IPR002121">
    <property type="entry name" value="HRDC_dom"/>
</dbReference>
<dbReference type="Proteomes" id="UP000001357">
    <property type="component" value="Unassembled WGS sequence"/>
</dbReference>
<evidence type="ECO:0000259" key="2">
    <source>
        <dbReference type="PROSITE" id="PS50967"/>
    </source>
</evidence>
<dbReference type="eggNOG" id="KOG2206">
    <property type="taxonomic scope" value="Eukaryota"/>
</dbReference>
<dbReference type="STRING" id="81824.A9V721"/>
<name>A9V721_MONBE</name>
<dbReference type="GO" id="GO:0033890">
    <property type="term" value="F:ribonuclease D activity"/>
    <property type="evidence" value="ECO:0000318"/>
    <property type="project" value="GO_Central"/>
</dbReference>
<sequence>MLLRARGAVAPQLRAIARGRALSRVSQQHQQATSTSSDPGSESMSTSPTFALRQKLMPSRFLAPLEDGRQRLYASSPEHLQIVMVGTDEVAAAPDVVAVDTEFVHFPMYRPKLEVLQIGTETTLAAVDCAAYTKAQLKELTRVLAQKEIILHSGQTDLDLLTEVNEAPLERVFDTQLAYLINATLFIRNPQVAANLLGIRNTIGLADLVTHMFPEVKMDKGQALSDWRVRPLNDEQLLYAISDVEHLIEMRHRLQDALSARGVEAWFQEDMRTLLTPRPTPADEDLWLDFRRLNKVRELPTARAILRALVAWREQTARARNVATPIVVRDDVLLSIAIAQPSTTEQIMTFQGVKMPFIKHNASDILNLVQRAAEEEAPELPPRAIFTNEPVKDDVIVALTRAFLASKALQMGMSPDALLTNDFSRFMVGLPSVLDQGWRRELLHAELEQIQRGACNLTWDASAALLVIQQQ</sequence>
<keyword evidence="4" id="KW-1185">Reference proteome</keyword>
<dbReference type="SMART" id="SM00474">
    <property type="entry name" value="35EXOc"/>
    <property type="match status" value="1"/>
</dbReference>
<dbReference type="GO" id="GO:0000175">
    <property type="term" value="F:3'-5'-RNA exonuclease activity"/>
    <property type="evidence" value="ECO:0000318"/>
    <property type="project" value="GO_Central"/>
</dbReference>
<reference evidence="3 4" key="1">
    <citation type="journal article" date="2008" name="Nature">
        <title>The genome of the choanoflagellate Monosiga brevicollis and the origin of metazoans.</title>
        <authorList>
            <consortium name="JGI Sequencing"/>
            <person name="King N."/>
            <person name="Westbrook M.J."/>
            <person name="Young S.L."/>
            <person name="Kuo A."/>
            <person name="Abedin M."/>
            <person name="Chapman J."/>
            <person name="Fairclough S."/>
            <person name="Hellsten U."/>
            <person name="Isogai Y."/>
            <person name="Letunic I."/>
            <person name="Marr M."/>
            <person name="Pincus D."/>
            <person name="Putnam N."/>
            <person name="Rokas A."/>
            <person name="Wright K.J."/>
            <person name="Zuzow R."/>
            <person name="Dirks W."/>
            <person name="Good M."/>
            <person name="Goodstein D."/>
            <person name="Lemons D."/>
            <person name="Li W."/>
            <person name="Lyons J.B."/>
            <person name="Morris A."/>
            <person name="Nichols S."/>
            <person name="Richter D.J."/>
            <person name="Salamov A."/>
            <person name="Bork P."/>
            <person name="Lim W.A."/>
            <person name="Manning G."/>
            <person name="Miller W.T."/>
            <person name="McGinnis W."/>
            <person name="Shapiro H."/>
            <person name="Tjian R."/>
            <person name="Grigoriev I.V."/>
            <person name="Rokhsar D."/>
        </authorList>
    </citation>
    <scope>NUCLEOTIDE SEQUENCE [LARGE SCALE GENOMIC DNA]</scope>
    <source>
        <strain evidence="4">MX1 / ATCC 50154</strain>
    </source>
</reference>
<evidence type="ECO:0000313" key="4">
    <source>
        <dbReference type="Proteomes" id="UP000001357"/>
    </source>
</evidence>
<dbReference type="GeneID" id="5893719"/>
<dbReference type="InterPro" id="IPR051086">
    <property type="entry name" value="RNase_D-like"/>
</dbReference>
<protein>
    <recommendedName>
        <fullName evidence="2">HRDC domain-containing protein</fullName>
    </recommendedName>
</protein>
<dbReference type="GO" id="GO:0003676">
    <property type="term" value="F:nucleic acid binding"/>
    <property type="evidence" value="ECO:0007669"/>
    <property type="project" value="InterPro"/>
</dbReference>
<dbReference type="PANTHER" id="PTHR47649">
    <property type="entry name" value="RIBONUCLEASE D"/>
    <property type="match status" value="1"/>
</dbReference>
<dbReference type="InParanoid" id="A9V721"/>
<gene>
    <name evidence="3" type="ORF">MONBRDRAFT_28052</name>
</gene>
<dbReference type="SUPFAM" id="SSF53098">
    <property type="entry name" value="Ribonuclease H-like"/>
    <property type="match status" value="1"/>
</dbReference>
<dbReference type="InterPro" id="IPR044876">
    <property type="entry name" value="HRDC_dom_sf"/>
</dbReference>
<dbReference type="PROSITE" id="PS50967">
    <property type="entry name" value="HRDC"/>
    <property type="match status" value="1"/>
</dbReference>
<dbReference type="Pfam" id="PF01612">
    <property type="entry name" value="DNA_pol_A_exo1"/>
    <property type="match status" value="1"/>
</dbReference>
<dbReference type="InterPro" id="IPR012337">
    <property type="entry name" value="RNaseH-like_sf"/>
</dbReference>
<dbReference type="InterPro" id="IPR010997">
    <property type="entry name" value="HRDC-like_sf"/>
</dbReference>
<evidence type="ECO:0000313" key="3">
    <source>
        <dbReference type="EMBL" id="EDQ86714.1"/>
    </source>
</evidence>
<dbReference type="Pfam" id="PF00570">
    <property type="entry name" value="HRDC"/>
    <property type="match status" value="1"/>
</dbReference>
<evidence type="ECO:0000256" key="1">
    <source>
        <dbReference type="SAM" id="MobiDB-lite"/>
    </source>
</evidence>
<feature type="region of interest" description="Disordered" evidence="1">
    <location>
        <begin position="21"/>
        <end position="48"/>
    </location>
</feature>
<dbReference type="PANTHER" id="PTHR47649:SF1">
    <property type="entry name" value="RIBONUCLEASE D"/>
    <property type="match status" value="1"/>
</dbReference>
<dbReference type="CDD" id="cd06142">
    <property type="entry name" value="RNaseD_exo"/>
    <property type="match status" value="1"/>
</dbReference>
<dbReference type="OMA" id="CLRICEK"/>
<dbReference type="EMBL" id="CH991564">
    <property type="protein sequence ID" value="EDQ86714.1"/>
    <property type="molecule type" value="Genomic_DNA"/>
</dbReference>
<dbReference type="GO" id="GO:0042780">
    <property type="term" value="P:tRNA 3'-end processing"/>
    <property type="evidence" value="ECO:0000318"/>
    <property type="project" value="GO_Central"/>
</dbReference>
<dbReference type="AlphaFoldDB" id="A9V721"/>
<dbReference type="SUPFAM" id="SSF47819">
    <property type="entry name" value="HRDC-like"/>
    <property type="match status" value="1"/>
</dbReference>
<dbReference type="RefSeq" id="XP_001748550.1">
    <property type="nucleotide sequence ID" value="XM_001748498.1"/>
</dbReference>
<organism evidence="3 4">
    <name type="scientific">Monosiga brevicollis</name>
    <name type="common">Choanoflagellate</name>
    <dbReference type="NCBI Taxonomy" id="81824"/>
    <lineage>
        <taxon>Eukaryota</taxon>
        <taxon>Choanoflagellata</taxon>
        <taxon>Craspedida</taxon>
        <taxon>Salpingoecidae</taxon>
        <taxon>Monosiga</taxon>
    </lineage>
</organism>
<dbReference type="KEGG" id="mbr:MONBRDRAFT_28052"/>
<dbReference type="Gene3D" id="3.30.420.10">
    <property type="entry name" value="Ribonuclease H-like superfamily/Ribonuclease H"/>
    <property type="match status" value="1"/>
</dbReference>
<proteinExistence type="predicted"/>
<dbReference type="InterPro" id="IPR002562">
    <property type="entry name" value="3'-5'_exonuclease_dom"/>
</dbReference>
<dbReference type="SMART" id="SM00341">
    <property type="entry name" value="HRDC"/>
    <property type="match status" value="1"/>
</dbReference>
<dbReference type="InterPro" id="IPR036397">
    <property type="entry name" value="RNaseH_sf"/>
</dbReference>
<dbReference type="GO" id="GO:0000166">
    <property type="term" value="F:nucleotide binding"/>
    <property type="evidence" value="ECO:0007669"/>
    <property type="project" value="InterPro"/>
</dbReference>
<dbReference type="Gene3D" id="1.10.150.80">
    <property type="entry name" value="HRDC domain"/>
    <property type="match status" value="1"/>
</dbReference>
<feature type="compositionally biased region" description="Low complexity" evidence="1">
    <location>
        <begin position="26"/>
        <end position="37"/>
    </location>
</feature>
<accession>A9V721</accession>